<proteinExistence type="predicted"/>
<dbReference type="AlphaFoldDB" id="X0ZIL9"/>
<accession>X0ZIL9</accession>
<evidence type="ECO:0000313" key="2">
    <source>
        <dbReference type="EMBL" id="GAG69224.1"/>
    </source>
</evidence>
<feature type="region of interest" description="Disordered" evidence="1">
    <location>
        <begin position="1"/>
        <end position="41"/>
    </location>
</feature>
<sequence length="41" mass="4546">MGNGLQVAIHESRKNGLDSSNPPEKIAQKTGSDKFDLYRSR</sequence>
<dbReference type="EMBL" id="BART01002867">
    <property type="protein sequence ID" value="GAG69224.1"/>
    <property type="molecule type" value="Genomic_DNA"/>
</dbReference>
<reference evidence="2" key="1">
    <citation type="journal article" date="2014" name="Front. Microbiol.">
        <title>High frequency of phylogenetically diverse reductive dehalogenase-homologous genes in deep subseafloor sedimentary metagenomes.</title>
        <authorList>
            <person name="Kawai M."/>
            <person name="Futagami T."/>
            <person name="Toyoda A."/>
            <person name="Takaki Y."/>
            <person name="Nishi S."/>
            <person name="Hori S."/>
            <person name="Arai W."/>
            <person name="Tsubouchi T."/>
            <person name="Morono Y."/>
            <person name="Uchiyama I."/>
            <person name="Ito T."/>
            <person name="Fujiyama A."/>
            <person name="Inagaki F."/>
            <person name="Takami H."/>
        </authorList>
    </citation>
    <scope>NUCLEOTIDE SEQUENCE</scope>
    <source>
        <strain evidence="2">Expedition CK06-06</strain>
    </source>
</reference>
<name>X0ZIL9_9ZZZZ</name>
<comment type="caution">
    <text evidence="2">The sequence shown here is derived from an EMBL/GenBank/DDBJ whole genome shotgun (WGS) entry which is preliminary data.</text>
</comment>
<gene>
    <name evidence="2" type="ORF">S01H4_08377</name>
</gene>
<evidence type="ECO:0000256" key="1">
    <source>
        <dbReference type="SAM" id="MobiDB-lite"/>
    </source>
</evidence>
<feature type="compositionally biased region" description="Basic and acidic residues" evidence="1">
    <location>
        <begin position="31"/>
        <end position="41"/>
    </location>
</feature>
<organism evidence="2">
    <name type="scientific">marine sediment metagenome</name>
    <dbReference type="NCBI Taxonomy" id="412755"/>
    <lineage>
        <taxon>unclassified sequences</taxon>
        <taxon>metagenomes</taxon>
        <taxon>ecological metagenomes</taxon>
    </lineage>
</organism>
<protein>
    <submittedName>
        <fullName evidence="2">Uncharacterized protein</fullName>
    </submittedName>
</protein>
<feature type="non-terminal residue" evidence="2">
    <location>
        <position position="41"/>
    </location>
</feature>